<accession>A0A1U8NWB5</accession>
<dbReference type="SUPFAM" id="SSF57756">
    <property type="entry name" value="Retrovirus zinc finger-like domains"/>
    <property type="match status" value="1"/>
</dbReference>
<dbReference type="Proteomes" id="UP000818029">
    <property type="component" value="Chromosome A02"/>
</dbReference>
<dbReference type="GO" id="GO:0008270">
    <property type="term" value="F:zinc ion binding"/>
    <property type="evidence" value="ECO:0007669"/>
    <property type="project" value="InterPro"/>
</dbReference>
<dbReference type="KEGG" id="ghi:107952408"/>
<dbReference type="InterPro" id="IPR036875">
    <property type="entry name" value="Znf_CCHC_sf"/>
</dbReference>
<name>A0A1U8NWB5_GOSHI</name>
<evidence type="ECO:0000313" key="2">
    <source>
        <dbReference type="RefSeq" id="XP_016743155.1"/>
    </source>
</evidence>
<proteinExistence type="predicted"/>
<sequence>MNEINKTLLQLLSMLQTAESSMKRVGPKPILMVRKDKNKGKLNARAKPKNNGKVKSSKGNIVFKPKGGITEEGKCFHCGKARYWKRNCPPYLEEVKKAKENRASTVGRGIVVPILKKSTFTSWVLDNSCGYHICASVHGLQRSRNLAKGDEDI</sequence>
<evidence type="ECO:0000313" key="1">
    <source>
        <dbReference type="Proteomes" id="UP000818029"/>
    </source>
</evidence>
<reference evidence="2" key="2">
    <citation type="submission" date="2025-08" db="UniProtKB">
        <authorList>
            <consortium name="RefSeq"/>
        </authorList>
    </citation>
    <scope>IDENTIFICATION</scope>
</reference>
<dbReference type="GO" id="GO:0003676">
    <property type="term" value="F:nucleic acid binding"/>
    <property type="evidence" value="ECO:0007669"/>
    <property type="project" value="InterPro"/>
</dbReference>
<dbReference type="GeneID" id="107952408"/>
<organism evidence="1 2">
    <name type="scientific">Gossypium hirsutum</name>
    <name type="common">Upland cotton</name>
    <name type="synonym">Gossypium mexicanum</name>
    <dbReference type="NCBI Taxonomy" id="3635"/>
    <lineage>
        <taxon>Eukaryota</taxon>
        <taxon>Viridiplantae</taxon>
        <taxon>Streptophyta</taxon>
        <taxon>Embryophyta</taxon>
        <taxon>Tracheophyta</taxon>
        <taxon>Spermatophyta</taxon>
        <taxon>Magnoliopsida</taxon>
        <taxon>eudicotyledons</taxon>
        <taxon>Gunneridae</taxon>
        <taxon>Pentapetalae</taxon>
        <taxon>rosids</taxon>
        <taxon>malvids</taxon>
        <taxon>Malvales</taxon>
        <taxon>Malvaceae</taxon>
        <taxon>Malvoideae</taxon>
        <taxon>Gossypium</taxon>
    </lineage>
</organism>
<reference evidence="1" key="1">
    <citation type="journal article" date="2020" name="Nat. Genet.">
        <title>Genomic diversifications of five Gossypium allopolyploid species and their impact on cotton improvement.</title>
        <authorList>
            <person name="Chen Z.J."/>
            <person name="Sreedasyam A."/>
            <person name="Ando A."/>
            <person name="Song Q."/>
            <person name="De Santiago L.M."/>
            <person name="Hulse-Kemp A.M."/>
            <person name="Ding M."/>
            <person name="Ye W."/>
            <person name="Kirkbride R.C."/>
            <person name="Jenkins J."/>
            <person name="Plott C."/>
            <person name="Lovell J."/>
            <person name="Lin Y.M."/>
            <person name="Vaughn R."/>
            <person name="Liu B."/>
            <person name="Simpson S."/>
            <person name="Scheffler B.E."/>
            <person name="Wen L."/>
            <person name="Saski C.A."/>
            <person name="Grover C.E."/>
            <person name="Hu G."/>
            <person name="Conover J.L."/>
            <person name="Carlson J.W."/>
            <person name="Shu S."/>
            <person name="Boston L.B."/>
            <person name="Williams M."/>
            <person name="Peterson D.G."/>
            <person name="McGee K."/>
            <person name="Jones D.C."/>
            <person name="Wendel J.F."/>
            <person name="Stelly D.M."/>
            <person name="Grimwood J."/>
            <person name="Schmutz J."/>
        </authorList>
    </citation>
    <scope>NUCLEOTIDE SEQUENCE [LARGE SCALE GENOMIC DNA]</scope>
    <source>
        <strain evidence="1">cv. TM-1</strain>
    </source>
</reference>
<dbReference type="PaxDb" id="3635-A0A1U8NWB5"/>
<gene>
    <name evidence="2" type="primary">LOC107952408</name>
</gene>
<dbReference type="AlphaFoldDB" id="A0A1U8NWB5"/>
<protein>
    <submittedName>
        <fullName evidence="2">Uncharacterized protein</fullName>
    </submittedName>
</protein>
<dbReference type="RefSeq" id="XP_016743155.1">
    <property type="nucleotide sequence ID" value="XM_016887666.1"/>
</dbReference>
<keyword evidence="1" id="KW-1185">Reference proteome</keyword>